<evidence type="ECO:0000259" key="5">
    <source>
        <dbReference type="Pfam" id="PF26026"/>
    </source>
</evidence>
<dbReference type="Pfam" id="PF26026">
    <property type="entry name" value="RNA_hel_CTD"/>
    <property type="match status" value="1"/>
</dbReference>
<evidence type="ECO:0000256" key="2">
    <source>
        <dbReference type="ARBA" id="ARBA00022801"/>
    </source>
</evidence>
<name>A0A4Z2EGA5_9TELE</name>
<evidence type="ECO:0000313" key="7">
    <source>
        <dbReference type="Proteomes" id="UP000314294"/>
    </source>
</evidence>
<evidence type="ECO:0000256" key="3">
    <source>
        <dbReference type="ARBA" id="ARBA00022806"/>
    </source>
</evidence>
<keyword evidence="7" id="KW-1185">Reference proteome</keyword>
<comment type="caution">
    <text evidence="6">The sequence shown here is derived from an EMBL/GenBank/DDBJ whole genome shotgun (WGS) entry which is preliminary data.</text>
</comment>
<sequence length="73" mass="8488">MLLFGGDIDIQHRERLISLDGWIHFQAPVRIGVIFKHLRKLMDSLLEKKLANPRMSLEGEKTIHIILDLIKSE</sequence>
<feature type="domain" description="RNA helicase C-terminal" evidence="5">
    <location>
        <begin position="15"/>
        <end position="71"/>
    </location>
</feature>
<dbReference type="EC" id="3.6.4.13" evidence="1"/>
<dbReference type="OrthoDB" id="8895973at2759"/>
<evidence type="ECO:0000313" key="6">
    <source>
        <dbReference type="EMBL" id="TNN27342.1"/>
    </source>
</evidence>
<dbReference type="InterPro" id="IPR059023">
    <property type="entry name" value="RNA_hel_CTD"/>
</dbReference>
<dbReference type="GO" id="GO:0004386">
    <property type="term" value="F:helicase activity"/>
    <property type="evidence" value="ECO:0007669"/>
    <property type="project" value="UniProtKB-KW"/>
</dbReference>
<organism evidence="6 7">
    <name type="scientific">Liparis tanakae</name>
    <name type="common">Tanaka's snailfish</name>
    <dbReference type="NCBI Taxonomy" id="230148"/>
    <lineage>
        <taxon>Eukaryota</taxon>
        <taxon>Metazoa</taxon>
        <taxon>Chordata</taxon>
        <taxon>Craniata</taxon>
        <taxon>Vertebrata</taxon>
        <taxon>Euteleostomi</taxon>
        <taxon>Actinopterygii</taxon>
        <taxon>Neopterygii</taxon>
        <taxon>Teleostei</taxon>
        <taxon>Neoteleostei</taxon>
        <taxon>Acanthomorphata</taxon>
        <taxon>Eupercaria</taxon>
        <taxon>Perciformes</taxon>
        <taxon>Cottioidei</taxon>
        <taxon>Cottales</taxon>
        <taxon>Liparidae</taxon>
        <taxon>Liparis</taxon>
    </lineage>
</organism>
<accession>A0A4Z2EGA5</accession>
<reference evidence="6 7" key="1">
    <citation type="submission" date="2019-03" db="EMBL/GenBank/DDBJ databases">
        <title>First draft genome of Liparis tanakae, snailfish: a comprehensive survey of snailfish specific genes.</title>
        <authorList>
            <person name="Kim W."/>
            <person name="Song I."/>
            <person name="Jeong J.-H."/>
            <person name="Kim D."/>
            <person name="Kim S."/>
            <person name="Ryu S."/>
            <person name="Song J.Y."/>
            <person name="Lee S.K."/>
        </authorList>
    </citation>
    <scope>NUCLEOTIDE SEQUENCE [LARGE SCALE GENOMIC DNA]</scope>
    <source>
        <tissue evidence="6">Muscle</tissue>
    </source>
</reference>
<evidence type="ECO:0000256" key="1">
    <source>
        <dbReference type="ARBA" id="ARBA00012552"/>
    </source>
</evidence>
<dbReference type="AlphaFoldDB" id="A0A4Z2EGA5"/>
<evidence type="ECO:0000256" key="4">
    <source>
        <dbReference type="ARBA" id="ARBA00047984"/>
    </source>
</evidence>
<dbReference type="Proteomes" id="UP000314294">
    <property type="component" value="Unassembled WGS sequence"/>
</dbReference>
<proteinExistence type="predicted"/>
<protein>
    <recommendedName>
        <fullName evidence="1">RNA helicase</fullName>
        <ecNumber evidence="1">3.6.4.13</ecNumber>
    </recommendedName>
</protein>
<comment type="catalytic activity">
    <reaction evidence="4">
        <text>ATP + H2O = ADP + phosphate + H(+)</text>
        <dbReference type="Rhea" id="RHEA:13065"/>
        <dbReference type="ChEBI" id="CHEBI:15377"/>
        <dbReference type="ChEBI" id="CHEBI:15378"/>
        <dbReference type="ChEBI" id="CHEBI:30616"/>
        <dbReference type="ChEBI" id="CHEBI:43474"/>
        <dbReference type="ChEBI" id="CHEBI:456216"/>
        <dbReference type="EC" id="3.6.4.13"/>
    </reaction>
</comment>
<keyword evidence="3 6" id="KW-0347">Helicase</keyword>
<dbReference type="EMBL" id="SRLO01008438">
    <property type="protein sequence ID" value="TNN27342.1"/>
    <property type="molecule type" value="Genomic_DNA"/>
</dbReference>
<keyword evidence="3 6" id="KW-0067">ATP-binding</keyword>
<keyword evidence="3 6" id="KW-0547">Nucleotide-binding</keyword>
<gene>
    <name evidence="6" type="primary">Dhx29_1</name>
    <name evidence="6" type="ORF">EYF80_062514</name>
</gene>
<keyword evidence="2" id="KW-0378">Hydrolase</keyword>